<organism evidence="1 2">
    <name type="scientific">Actinophytocola gossypii</name>
    <dbReference type="NCBI Taxonomy" id="2812003"/>
    <lineage>
        <taxon>Bacteria</taxon>
        <taxon>Bacillati</taxon>
        <taxon>Actinomycetota</taxon>
        <taxon>Actinomycetes</taxon>
        <taxon>Pseudonocardiales</taxon>
        <taxon>Pseudonocardiaceae</taxon>
    </lineage>
</organism>
<dbReference type="InterPro" id="IPR056238">
    <property type="entry name" value="YunG-like"/>
</dbReference>
<sequence>MGPWTLTDVEDAVRAGWGADTCDPVDLDDWHPGNPARGQCGATALVLHDLLGGELVLGEVHVGGERTGYHYWNRFGTVDVDLTRGQFRPHEVVLSGRVVVRSPGPPKRCAEQYDRLRCRVLARLGPDQTST</sequence>
<comment type="caution">
    <text evidence="1">The sequence shown here is derived from an EMBL/GenBank/DDBJ whole genome shotgun (WGS) entry which is preliminary data.</text>
</comment>
<evidence type="ECO:0000313" key="1">
    <source>
        <dbReference type="EMBL" id="MCT2581763.1"/>
    </source>
</evidence>
<reference evidence="1 2" key="1">
    <citation type="submission" date="2021-02" db="EMBL/GenBank/DDBJ databases">
        <title>Actinophytocola xerophila sp. nov., isolated from soil of cotton cropping field.</title>
        <authorList>
            <person name="Huang R."/>
            <person name="Chen X."/>
            <person name="Ge X."/>
            <person name="Liu W."/>
        </authorList>
    </citation>
    <scope>NUCLEOTIDE SEQUENCE [LARGE SCALE GENOMIC DNA]</scope>
    <source>
        <strain evidence="1 2">S1-96</strain>
    </source>
</reference>
<name>A0ABT2J1S4_9PSEU</name>
<evidence type="ECO:0000313" key="2">
    <source>
        <dbReference type="Proteomes" id="UP001156441"/>
    </source>
</evidence>
<dbReference type="EMBL" id="JAFFZE010000003">
    <property type="protein sequence ID" value="MCT2581763.1"/>
    <property type="molecule type" value="Genomic_DNA"/>
</dbReference>
<proteinExistence type="predicted"/>
<dbReference type="RefSeq" id="WP_260189120.1">
    <property type="nucleotide sequence ID" value="NZ_JAFFZE010000003.1"/>
</dbReference>
<protein>
    <submittedName>
        <fullName evidence="1">Uncharacterized protein</fullName>
    </submittedName>
</protein>
<dbReference type="Pfam" id="PF24585">
    <property type="entry name" value="YunG"/>
    <property type="match status" value="1"/>
</dbReference>
<keyword evidence="2" id="KW-1185">Reference proteome</keyword>
<gene>
    <name evidence="1" type="ORF">JT362_01345</name>
</gene>
<accession>A0ABT2J1S4</accession>
<dbReference type="Proteomes" id="UP001156441">
    <property type="component" value="Unassembled WGS sequence"/>
</dbReference>